<dbReference type="InterPro" id="IPR037103">
    <property type="entry name" value="Tubulin/FtsZ-like_C"/>
</dbReference>
<keyword evidence="3" id="KW-0547">Nucleotide-binding</keyword>
<evidence type="ECO:0000313" key="8">
    <source>
        <dbReference type="EMBL" id="KAF6490003.1"/>
    </source>
</evidence>
<dbReference type="Pfam" id="PF03953">
    <property type="entry name" value="Tubulin_C"/>
    <property type="match status" value="1"/>
</dbReference>
<dbReference type="Gene3D" id="3.30.1330.20">
    <property type="entry name" value="Tubulin/FtsZ, C-terminal domain"/>
    <property type="match status" value="1"/>
</dbReference>
<dbReference type="GO" id="GO:0005200">
    <property type="term" value="F:structural constituent of cytoskeleton"/>
    <property type="evidence" value="ECO:0007669"/>
    <property type="project" value="InterPro"/>
</dbReference>
<evidence type="ECO:0000313" key="9">
    <source>
        <dbReference type="Proteomes" id="UP000550707"/>
    </source>
</evidence>
<dbReference type="InterPro" id="IPR002452">
    <property type="entry name" value="Alpha_tubulin"/>
</dbReference>
<keyword evidence="4" id="KW-0378">Hydrolase</keyword>
<comment type="similarity">
    <text evidence="1">Belongs to the tubulin family.</text>
</comment>
<dbReference type="InterPro" id="IPR008280">
    <property type="entry name" value="Tub_FtsZ_C"/>
</dbReference>
<dbReference type="SMART" id="SM00865">
    <property type="entry name" value="Tubulin_C"/>
    <property type="match status" value="1"/>
</dbReference>
<dbReference type="GO" id="GO:0016787">
    <property type="term" value="F:hydrolase activity"/>
    <property type="evidence" value="ECO:0007669"/>
    <property type="project" value="UniProtKB-KW"/>
</dbReference>
<protein>
    <recommendedName>
        <fullName evidence="7">Tubulin/FtsZ 2-layer sandwich domain-containing protein</fullName>
    </recommendedName>
</protein>
<dbReference type="PANTHER" id="PTHR11588">
    <property type="entry name" value="TUBULIN"/>
    <property type="match status" value="1"/>
</dbReference>
<gene>
    <name evidence="8" type="ORF">HJG59_010377</name>
</gene>
<dbReference type="AlphaFoldDB" id="A0A7J8IZF3"/>
<feature type="domain" description="Tubulin/FtsZ 2-layer sandwich" evidence="7">
    <location>
        <begin position="1"/>
        <end position="131"/>
    </location>
</feature>
<reference evidence="8 9" key="1">
    <citation type="journal article" date="2020" name="Nature">
        <title>Six reference-quality genomes reveal evolution of bat adaptations.</title>
        <authorList>
            <person name="Jebb D."/>
            <person name="Huang Z."/>
            <person name="Pippel M."/>
            <person name="Hughes G.M."/>
            <person name="Lavrichenko K."/>
            <person name="Devanna P."/>
            <person name="Winkler S."/>
            <person name="Jermiin L.S."/>
            <person name="Skirmuntt E.C."/>
            <person name="Katzourakis A."/>
            <person name="Burkitt-Gray L."/>
            <person name="Ray D.A."/>
            <person name="Sullivan K.A.M."/>
            <person name="Roscito J.G."/>
            <person name="Kirilenko B.M."/>
            <person name="Davalos L.M."/>
            <person name="Corthals A.P."/>
            <person name="Power M.L."/>
            <person name="Jones G."/>
            <person name="Ransome R.D."/>
            <person name="Dechmann D.K.N."/>
            <person name="Locatelli A.G."/>
            <person name="Puechmaille S.J."/>
            <person name="Fedrigo O."/>
            <person name="Jarvis E.D."/>
            <person name="Hiller M."/>
            <person name="Vernes S.C."/>
            <person name="Myers E.W."/>
            <person name="Teeling E.C."/>
        </authorList>
    </citation>
    <scope>NUCLEOTIDE SEQUENCE [LARGE SCALE GENOMIC DNA]</scope>
    <source>
        <strain evidence="8">MMolMol1</strain>
        <tissue evidence="8">Muscle</tissue>
    </source>
</reference>
<dbReference type="GO" id="GO:0005874">
    <property type="term" value="C:microtubule"/>
    <property type="evidence" value="ECO:0007669"/>
    <property type="project" value="UniProtKB-KW"/>
</dbReference>
<dbReference type="PRINTS" id="PR01162">
    <property type="entry name" value="ALPHATUBULIN"/>
</dbReference>
<evidence type="ECO:0000256" key="2">
    <source>
        <dbReference type="ARBA" id="ARBA00022701"/>
    </source>
</evidence>
<dbReference type="InterPro" id="IPR018316">
    <property type="entry name" value="Tubulin/FtsZ_2-layer-sand-dom"/>
</dbReference>
<comment type="catalytic activity">
    <reaction evidence="6">
        <text>GTP + H2O = GDP + phosphate + H(+)</text>
        <dbReference type="Rhea" id="RHEA:19669"/>
        <dbReference type="ChEBI" id="CHEBI:15377"/>
        <dbReference type="ChEBI" id="CHEBI:15378"/>
        <dbReference type="ChEBI" id="CHEBI:37565"/>
        <dbReference type="ChEBI" id="CHEBI:43474"/>
        <dbReference type="ChEBI" id="CHEBI:58189"/>
    </reaction>
    <physiologicalReaction direction="left-to-right" evidence="6">
        <dbReference type="Rhea" id="RHEA:19670"/>
    </physiologicalReaction>
</comment>
<name>A0A7J8IZF3_MOLMO</name>
<proteinExistence type="inferred from homology"/>
<evidence type="ECO:0000256" key="3">
    <source>
        <dbReference type="ARBA" id="ARBA00022741"/>
    </source>
</evidence>
<organism evidence="8 9">
    <name type="scientific">Molossus molossus</name>
    <name type="common">Pallas' mastiff bat</name>
    <name type="synonym">Vespertilio molossus</name>
    <dbReference type="NCBI Taxonomy" id="27622"/>
    <lineage>
        <taxon>Eukaryota</taxon>
        <taxon>Metazoa</taxon>
        <taxon>Chordata</taxon>
        <taxon>Craniata</taxon>
        <taxon>Vertebrata</taxon>
        <taxon>Euteleostomi</taxon>
        <taxon>Mammalia</taxon>
        <taxon>Eutheria</taxon>
        <taxon>Laurasiatheria</taxon>
        <taxon>Chiroptera</taxon>
        <taxon>Yangochiroptera</taxon>
        <taxon>Molossidae</taxon>
        <taxon>Molossus</taxon>
    </lineage>
</organism>
<keyword evidence="9" id="KW-1185">Reference proteome</keyword>
<evidence type="ECO:0000256" key="5">
    <source>
        <dbReference type="ARBA" id="ARBA00023134"/>
    </source>
</evidence>
<keyword evidence="2" id="KW-0493">Microtubule</keyword>
<evidence type="ECO:0000256" key="4">
    <source>
        <dbReference type="ARBA" id="ARBA00022801"/>
    </source>
</evidence>
<dbReference type="FunFam" id="3.30.1330.20:FF:000001">
    <property type="entry name" value="Tubulin alpha chain"/>
    <property type="match status" value="1"/>
</dbReference>
<comment type="caution">
    <text evidence="8">The sequence shown here is derived from an EMBL/GenBank/DDBJ whole genome shotgun (WGS) entry which is preliminary data.</text>
</comment>
<keyword evidence="5" id="KW-0342">GTP-binding</keyword>
<dbReference type="Proteomes" id="UP000550707">
    <property type="component" value="Unassembled WGS sequence"/>
</dbReference>
<evidence type="ECO:0000256" key="6">
    <source>
        <dbReference type="ARBA" id="ARBA00049117"/>
    </source>
</evidence>
<sequence>MTEFQANLVPYPHIYFLLATYALVISAKKSHREQLTVAEVTNACFQSANQMVKCDPHHSKHMACCLLYRGDVVPNDINAAITTIKTKHSILFVDWYIGFKVGINYQPPTVVPGGKPGQSTESCVHAEQHHSYC</sequence>
<dbReference type="InterPro" id="IPR000217">
    <property type="entry name" value="Tubulin"/>
</dbReference>
<evidence type="ECO:0000259" key="7">
    <source>
        <dbReference type="SMART" id="SM00865"/>
    </source>
</evidence>
<dbReference type="GO" id="GO:0007017">
    <property type="term" value="P:microtubule-based process"/>
    <property type="evidence" value="ECO:0007669"/>
    <property type="project" value="InterPro"/>
</dbReference>
<dbReference type="InParanoid" id="A0A7J8IZF3"/>
<dbReference type="SUPFAM" id="SSF55307">
    <property type="entry name" value="Tubulin C-terminal domain-like"/>
    <property type="match status" value="1"/>
</dbReference>
<evidence type="ECO:0000256" key="1">
    <source>
        <dbReference type="ARBA" id="ARBA00009636"/>
    </source>
</evidence>
<dbReference type="GO" id="GO:0005525">
    <property type="term" value="F:GTP binding"/>
    <property type="evidence" value="ECO:0007669"/>
    <property type="project" value="UniProtKB-KW"/>
</dbReference>
<accession>A0A7J8IZF3</accession>
<dbReference type="EMBL" id="JACASF010000003">
    <property type="protein sequence ID" value="KAF6490003.1"/>
    <property type="molecule type" value="Genomic_DNA"/>
</dbReference>